<dbReference type="PANTHER" id="PTHR37844:SF2">
    <property type="entry name" value="SER_THR PROTEIN PHOSPHATASE SUPERFAMILY (AFU_ORTHOLOGUE AFUA_1G14840)"/>
    <property type="match status" value="1"/>
</dbReference>
<protein>
    <submittedName>
        <fullName evidence="2">Serine/threonine protein phosphatase</fullName>
    </submittedName>
</protein>
<dbReference type="AlphaFoldDB" id="A0A1X0N4Q7"/>
<evidence type="ECO:0000313" key="2">
    <source>
        <dbReference type="EMBL" id="ORC57889.1"/>
    </source>
</evidence>
<name>A0A1X0N4Q7_9PSED</name>
<organism evidence="2 3">
    <name type="scientific">Pseudomonas floridensis</name>
    <dbReference type="NCBI Taxonomy" id="1958950"/>
    <lineage>
        <taxon>Bacteria</taxon>
        <taxon>Pseudomonadati</taxon>
        <taxon>Pseudomonadota</taxon>
        <taxon>Gammaproteobacteria</taxon>
        <taxon>Pseudomonadales</taxon>
        <taxon>Pseudomonadaceae</taxon>
        <taxon>Pseudomonas</taxon>
    </lineage>
</organism>
<sequence length="242" mass="27140">MKVRVYSDLHNEFSTFMPPPSDADLVILAGDIDLLARGVKWAGEAFKCPVIYVSGNHEYYKGHIDKTLQKMRDAAAPNVHVLENEAFIWKQTRFLGTTGWTDFSSTGNTVIATSLAREGMNDFRMIRAGESYRRLYPNDVVERNRAARAWLTNELEQPFEGRTVVVTHHSPTAAVAGDEHTGHLTAAYTNEWPGLIERAHVWVFGHTHHSVDVDLAGCRVVSNPRGYPSEETGFNPAFEIEI</sequence>
<dbReference type="InterPro" id="IPR004843">
    <property type="entry name" value="Calcineurin-like_PHP"/>
</dbReference>
<proteinExistence type="predicted"/>
<dbReference type="Proteomes" id="UP000192815">
    <property type="component" value="Unassembled WGS sequence"/>
</dbReference>
<gene>
    <name evidence="2" type="ORF">BZK31_17845</name>
</gene>
<reference evidence="3" key="1">
    <citation type="submission" date="2017-02" db="EMBL/GenBank/DDBJ databases">
        <title>Pseudomonas floridae sp. nov., a novel pathogenic bacterial species isolated from tomato.</title>
        <authorList>
            <person name="Timilsina S."/>
            <person name="Vallad G.E."/>
            <person name="Jones J.B."/>
        </authorList>
    </citation>
    <scope>NUCLEOTIDE SEQUENCE [LARGE SCALE GENOMIC DNA]</scope>
    <source>
        <strain evidence="3">GEV388</strain>
    </source>
</reference>
<dbReference type="OrthoDB" id="356681at2"/>
<dbReference type="RefSeq" id="WP_024648481.1">
    <property type="nucleotide sequence ID" value="NZ_CBCRZR010000039.1"/>
</dbReference>
<evidence type="ECO:0000313" key="3">
    <source>
        <dbReference type="Proteomes" id="UP000192815"/>
    </source>
</evidence>
<dbReference type="InterPro" id="IPR029052">
    <property type="entry name" value="Metallo-depent_PP-like"/>
</dbReference>
<keyword evidence="3" id="KW-1185">Reference proteome</keyword>
<feature type="domain" description="Calcineurin-like phosphoesterase" evidence="1">
    <location>
        <begin position="1"/>
        <end position="209"/>
    </location>
</feature>
<dbReference type="STRING" id="1958950.BZK31_17845"/>
<dbReference type="SUPFAM" id="SSF56300">
    <property type="entry name" value="Metallo-dependent phosphatases"/>
    <property type="match status" value="1"/>
</dbReference>
<dbReference type="EMBL" id="MUIO01000072">
    <property type="protein sequence ID" value="ORC57889.1"/>
    <property type="molecule type" value="Genomic_DNA"/>
</dbReference>
<dbReference type="PANTHER" id="PTHR37844">
    <property type="entry name" value="SER/THR PROTEIN PHOSPHATASE SUPERFAMILY (AFU_ORTHOLOGUE AFUA_1G14840)"/>
    <property type="match status" value="1"/>
</dbReference>
<dbReference type="GO" id="GO:0016787">
    <property type="term" value="F:hydrolase activity"/>
    <property type="evidence" value="ECO:0007669"/>
    <property type="project" value="InterPro"/>
</dbReference>
<dbReference type="Pfam" id="PF00149">
    <property type="entry name" value="Metallophos"/>
    <property type="match status" value="1"/>
</dbReference>
<accession>A0A1X0N4Q7</accession>
<comment type="caution">
    <text evidence="2">The sequence shown here is derived from an EMBL/GenBank/DDBJ whole genome shotgun (WGS) entry which is preliminary data.</text>
</comment>
<evidence type="ECO:0000259" key="1">
    <source>
        <dbReference type="Pfam" id="PF00149"/>
    </source>
</evidence>
<dbReference type="Gene3D" id="3.60.21.10">
    <property type="match status" value="2"/>
</dbReference>